<comment type="caution">
    <text evidence="2">The sequence shown here is derived from an EMBL/GenBank/DDBJ whole genome shotgun (WGS) entry which is preliminary data.</text>
</comment>
<evidence type="ECO:0000259" key="1">
    <source>
        <dbReference type="Pfam" id="PF11127"/>
    </source>
</evidence>
<gene>
    <name evidence="2" type="ORF">GLW07_17685</name>
</gene>
<dbReference type="InterPro" id="IPR021309">
    <property type="entry name" value="YgaP-like_TM"/>
</dbReference>
<evidence type="ECO:0000313" key="3">
    <source>
        <dbReference type="Proteomes" id="UP000447833"/>
    </source>
</evidence>
<proteinExistence type="predicted"/>
<evidence type="ECO:0000313" key="2">
    <source>
        <dbReference type="EMBL" id="MYL65191.1"/>
    </source>
</evidence>
<reference evidence="2 3" key="1">
    <citation type="submission" date="2019-11" db="EMBL/GenBank/DDBJ databases">
        <title>Genome sequences of 17 halophilic strains isolated from different environments.</title>
        <authorList>
            <person name="Furrow R.E."/>
        </authorList>
    </citation>
    <scope>NUCLEOTIDE SEQUENCE [LARGE SCALE GENOMIC DNA]</scope>
    <source>
        <strain evidence="2 3">22506_14_FS</strain>
    </source>
</reference>
<dbReference type="Pfam" id="PF11127">
    <property type="entry name" value="YgaP-like_TM"/>
    <property type="match status" value="1"/>
</dbReference>
<dbReference type="EMBL" id="WMEY01000006">
    <property type="protein sequence ID" value="MYL65191.1"/>
    <property type="molecule type" value="Genomic_DNA"/>
</dbReference>
<protein>
    <submittedName>
        <fullName evidence="2">DUF2892 domain-containing protein</fullName>
    </submittedName>
</protein>
<organism evidence="2 3">
    <name type="scientific">Guptibacillus hwajinpoensis</name>
    <dbReference type="NCBI Taxonomy" id="208199"/>
    <lineage>
        <taxon>Bacteria</taxon>
        <taxon>Bacillati</taxon>
        <taxon>Bacillota</taxon>
        <taxon>Bacilli</taxon>
        <taxon>Bacillales</taxon>
        <taxon>Guptibacillaceae</taxon>
        <taxon>Guptibacillus</taxon>
    </lineage>
</organism>
<accession>A0A845F327</accession>
<dbReference type="Proteomes" id="UP000447833">
    <property type="component" value="Unassembled WGS sequence"/>
</dbReference>
<name>A0A845F327_9BACL</name>
<dbReference type="RefSeq" id="WP_160920577.1">
    <property type="nucleotide sequence ID" value="NZ_WMEY01000006.1"/>
</dbReference>
<dbReference type="AlphaFoldDB" id="A0A845F327"/>
<feature type="domain" description="Inner membrane protein YgaP-like transmembrane" evidence="1">
    <location>
        <begin position="1"/>
        <end position="64"/>
    </location>
</feature>
<sequence length="81" mass="8944">MKPNISMLNAFIRLTAGFTLLAYSTAKLSKEESNSAWLFAAVGAMKVAEGHTRYCPVVDLMTHDETRDPDETALERVINPS</sequence>